<reference evidence="3 4" key="1">
    <citation type="submission" date="2019-06" db="EMBL/GenBank/DDBJ databases">
        <title>Sequencing the genomes of 1000 actinobacteria strains.</title>
        <authorList>
            <person name="Klenk H.-P."/>
        </authorList>
    </citation>
    <scope>NUCLEOTIDE SEQUENCE [LARGE SCALE GENOMIC DNA]</scope>
    <source>
        <strain evidence="3 4">DSM 42059</strain>
    </source>
</reference>
<dbReference type="RefSeq" id="WP_425281696.1">
    <property type="nucleotide sequence ID" value="NZ_VIWW01000001.1"/>
</dbReference>
<dbReference type="SUPFAM" id="SSF103473">
    <property type="entry name" value="MFS general substrate transporter"/>
    <property type="match status" value="1"/>
</dbReference>
<organism evidence="3 4">
    <name type="scientific">Streptomyces brevispora</name>
    <dbReference type="NCBI Taxonomy" id="887462"/>
    <lineage>
        <taxon>Bacteria</taxon>
        <taxon>Bacillati</taxon>
        <taxon>Actinomycetota</taxon>
        <taxon>Actinomycetes</taxon>
        <taxon>Kitasatosporales</taxon>
        <taxon>Streptomycetaceae</taxon>
        <taxon>Streptomyces</taxon>
    </lineage>
</organism>
<dbReference type="Proteomes" id="UP000318186">
    <property type="component" value="Unassembled WGS sequence"/>
</dbReference>
<dbReference type="EMBL" id="VIWW01000001">
    <property type="protein sequence ID" value="TWG07232.1"/>
    <property type="molecule type" value="Genomic_DNA"/>
</dbReference>
<proteinExistence type="predicted"/>
<dbReference type="InterPro" id="IPR036259">
    <property type="entry name" value="MFS_trans_sf"/>
</dbReference>
<name>A0A561V6J2_9ACTN</name>
<feature type="transmembrane region" description="Helical" evidence="2">
    <location>
        <begin position="41"/>
        <end position="61"/>
    </location>
</feature>
<sequence>MVNTSYQVGSALGLAAMTAVSSAYGAKELGNPVALTDGFSAAFVGAAAIAAAGAVIAWLTLRTNPAPAPAAPDALPLDTGRDRFG</sequence>
<accession>A0A561V6J2</accession>
<evidence type="ECO:0008006" key="5">
    <source>
        <dbReference type="Google" id="ProtNLM"/>
    </source>
</evidence>
<feature type="region of interest" description="Disordered" evidence="1">
    <location>
        <begin position="66"/>
        <end position="85"/>
    </location>
</feature>
<evidence type="ECO:0000313" key="4">
    <source>
        <dbReference type="Proteomes" id="UP000318186"/>
    </source>
</evidence>
<comment type="caution">
    <text evidence="3">The sequence shown here is derived from an EMBL/GenBank/DDBJ whole genome shotgun (WGS) entry which is preliminary data.</text>
</comment>
<gene>
    <name evidence="3" type="ORF">FHX80_115737</name>
</gene>
<dbReference type="AlphaFoldDB" id="A0A561V6J2"/>
<protein>
    <recommendedName>
        <fullName evidence="5">MFS transporter</fullName>
    </recommendedName>
</protein>
<evidence type="ECO:0000313" key="3">
    <source>
        <dbReference type="EMBL" id="TWG07232.1"/>
    </source>
</evidence>
<keyword evidence="2" id="KW-0812">Transmembrane</keyword>
<keyword evidence="2" id="KW-1133">Transmembrane helix</keyword>
<evidence type="ECO:0000256" key="1">
    <source>
        <dbReference type="SAM" id="MobiDB-lite"/>
    </source>
</evidence>
<evidence type="ECO:0000256" key="2">
    <source>
        <dbReference type="SAM" id="Phobius"/>
    </source>
</evidence>
<keyword evidence="2" id="KW-0472">Membrane</keyword>